<evidence type="ECO:0000256" key="17">
    <source>
        <dbReference type="ARBA" id="ARBA00068609"/>
    </source>
</evidence>
<evidence type="ECO:0000256" key="19">
    <source>
        <dbReference type="ARBA" id="ARBA00079437"/>
    </source>
</evidence>
<evidence type="ECO:0000256" key="11">
    <source>
        <dbReference type="ARBA" id="ARBA00023010"/>
    </source>
</evidence>
<evidence type="ECO:0000256" key="13">
    <source>
        <dbReference type="ARBA" id="ARBA00023132"/>
    </source>
</evidence>
<dbReference type="SMART" id="SM00547">
    <property type="entry name" value="ZnF_RBZ"/>
    <property type="match status" value="1"/>
</dbReference>
<dbReference type="PROSITE" id="PS50199">
    <property type="entry name" value="ZF_RANBP2_2"/>
    <property type="match status" value="1"/>
</dbReference>
<feature type="region of interest" description="Disordered" evidence="21">
    <location>
        <begin position="137"/>
        <end position="210"/>
    </location>
</feature>
<dbReference type="GO" id="GO:0031965">
    <property type="term" value="C:nuclear membrane"/>
    <property type="evidence" value="ECO:0007669"/>
    <property type="project" value="UniProtKB-SubCell"/>
</dbReference>
<dbReference type="PROSITE" id="PS01358">
    <property type="entry name" value="ZF_RANBP2_1"/>
    <property type="match status" value="1"/>
</dbReference>
<comment type="similarity">
    <text evidence="16">Belongs to the NUP153 family.</text>
</comment>
<dbReference type="SUPFAM" id="SSF90209">
    <property type="entry name" value="Ran binding protein zinc finger-like"/>
    <property type="match status" value="1"/>
</dbReference>
<reference evidence="23" key="1">
    <citation type="submission" date="2015-11" db="EMBL/GenBank/DDBJ databases">
        <title>De novo transcriptome assembly of four potential Pierce s Disease insect vectors from Arizona vineyards.</title>
        <authorList>
            <person name="Tassone E.E."/>
        </authorList>
    </citation>
    <scope>NUCLEOTIDE SEQUENCE</scope>
</reference>
<accession>A0A1B6GK08</accession>
<evidence type="ECO:0000256" key="8">
    <source>
        <dbReference type="ARBA" id="ARBA00022816"/>
    </source>
</evidence>
<dbReference type="EMBL" id="GECZ01006983">
    <property type="protein sequence ID" value="JAS62786.1"/>
    <property type="molecule type" value="Transcribed_RNA"/>
</dbReference>
<evidence type="ECO:0000313" key="23">
    <source>
        <dbReference type="EMBL" id="JAS62786.1"/>
    </source>
</evidence>
<evidence type="ECO:0000256" key="20">
    <source>
        <dbReference type="PROSITE-ProRule" id="PRU00322"/>
    </source>
</evidence>
<dbReference type="PANTHER" id="PTHR23193:SF23">
    <property type="entry name" value="NUCLEAR PORE COMPLEX PROTEIN NUP153"/>
    <property type="match status" value="1"/>
</dbReference>
<evidence type="ECO:0000256" key="1">
    <source>
        <dbReference type="ARBA" id="ARBA00001947"/>
    </source>
</evidence>
<dbReference type="GO" id="GO:0003677">
    <property type="term" value="F:DNA binding"/>
    <property type="evidence" value="ECO:0007669"/>
    <property type="project" value="UniProtKB-KW"/>
</dbReference>
<dbReference type="InterPro" id="IPR026054">
    <property type="entry name" value="Nucleoporin"/>
</dbReference>
<keyword evidence="6" id="KW-0677">Repeat</keyword>
<dbReference type="GO" id="GO:0006606">
    <property type="term" value="P:protein import into nucleus"/>
    <property type="evidence" value="ECO:0007669"/>
    <property type="project" value="TreeGrafter"/>
</dbReference>
<dbReference type="GO" id="GO:0008139">
    <property type="term" value="F:nuclear localization sequence binding"/>
    <property type="evidence" value="ECO:0007669"/>
    <property type="project" value="TreeGrafter"/>
</dbReference>
<evidence type="ECO:0000256" key="12">
    <source>
        <dbReference type="ARBA" id="ARBA00023125"/>
    </source>
</evidence>
<keyword evidence="4" id="KW-0813">Transport</keyword>
<evidence type="ECO:0000256" key="6">
    <source>
        <dbReference type="ARBA" id="ARBA00022737"/>
    </source>
</evidence>
<feature type="region of interest" description="Disordered" evidence="21">
    <location>
        <begin position="1"/>
        <end position="24"/>
    </location>
</feature>
<name>A0A1B6GK08_9HEMI</name>
<gene>
    <name evidence="23" type="ORF">g.14147</name>
</gene>
<sequence>NTPKADKNTSNTPNTETKAETKLSGFGDMFKKPVGSWTCNECMVSNEADKVSCVACSTVKPGATLPKSEISTPKFSFGIPTPAAIGNTEVSSTFKFGIVNDEKAKSTQGTSFIMPKSGSGNDLESKAPVSSQVFSFGIPKTGKTDDNKTGVTTNTPSKPVFQFGSAAKPNEQESKLSFGSVTTTKPNTSNGVFENAGKTADTEASKETPVKSGIELGITSSTVASSIPSSNVIVSEKPATPASSEKSLTITDKISTTKPMFTFSTNKVTGSLNTTDKPNEGSLNPTLIFGKKESSDNVVATTVITNPIAVSAPVNVFKFGETKNITSSDGLGSASSVNTQSSFTAPKANNIFTFGSSIEKKETNFAMSATKETPSTSTVTLPPNENKPVFGSFGTTSTPSPAFGSNNVFGSSSFGSKDQLNPFVPQTTSNVFGTTQTTNASATSTFSGFGQTNNANAFQTAPQDNKSSAVFTFGSASASSKESASSGGGFVFNPVMEKRAEPAFGFSGNQPNPSAPVFGFNSTSSASSTSFNFEPKPFGSGITPFSGTSETPAPVFGTPSLQQVTPAFGEQTNPNPVFAFGSQPSQTPANPVFEFGSAQQQTTPIAPTPSTTFVFGATPTVATPTATPFDPNMKPTFNFTQGTTPVFSAIPTVTPTGTSQPPNRKIRKAVRRTNISSVRQT</sequence>
<evidence type="ECO:0000256" key="7">
    <source>
        <dbReference type="ARBA" id="ARBA00022771"/>
    </source>
</evidence>
<feature type="compositionally biased region" description="Polar residues" evidence="21">
    <location>
        <begin position="652"/>
        <end position="662"/>
    </location>
</feature>
<dbReference type="InterPro" id="IPR036443">
    <property type="entry name" value="Znf_RanBP2_sf"/>
</dbReference>
<dbReference type="GO" id="GO:0005643">
    <property type="term" value="C:nuclear pore"/>
    <property type="evidence" value="ECO:0007669"/>
    <property type="project" value="UniProtKB-SubCell"/>
</dbReference>
<dbReference type="InterPro" id="IPR001876">
    <property type="entry name" value="Znf_RanBP2"/>
</dbReference>
<evidence type="ECO:0000256" key="5">
    <source>
        <dbReference type="ARBA" id="ARBA00022723"/>
    </source>
</evidence>
<dbReference type="GO" id="GO:0008270">
    <property type="term" value="F:zinc ion binding"/>
    <property type="evidence" value="ECO:0007669"/>
    <property type="project" value="UniProtKB-KW"/>
</dbReference>
<keyword evidence="11" id="KW-0811">Translocation</keyword>
<comment type="subcellular location">
    <subcellularLocation>
        <location evidence="2">Nucleus membrane</location>
    </subcellularLocation>
    <subcellularLocation>
        <location evidence="3">Nucleus</location>
        <location evidence="3">Nuclear pore complex</location>
    </subcellularLocation>
</comment>
<evidence type="ECO:0000256" key="4">
    <source>
        <dbReference type="ARBA" id="ARBA00022448"/>
    </source>
</evidence>
<dbReference type="FunFam" id="4.10.1060.10:FF:000001">
    <property type="entry name" value="Nuclear pore complex protein Nup153"/>
    <property type="match status" value="1"/>
</dbReference>
<dbReference type="GO" id="GO:0006405">
    <property type="term" value="P:RNA export from nucleus"/>
    <property type="evidence" value="ECO:0007669"/>
    <property type="project" value="TreeGrafter"/>
</dbReference>
<evidence type="ECO:0000256" key="14">
    <source>
        <dbReference type="ARBA" id="ARBA00023136"/>
    </source>
</evidence>
<dbReference type="Pfam" id="PF00641">
    <property type="entry name" value="Zn_ribbon_RanBP"/>
    <property type="match status" value="1"/>
</dbReference>
<evidence type="ECO:0000256" key="21">
    <source>
        <dbReference type="SAM" id="MobiDB-lite"/>
    </source>
</evidence>
<evidence type="ECO:0000256" key="15">
    <source>
        <dbReference type="ARBA" id="ARBA00023242"/>
    </source>
</evidence>
<evidence type="ECO:0000256" key="10">
    <source>
        <dbReference type="ARBA" id="ARBA00022927"/>
    </source>
</evidence>
<proteinExistence type="inferred from homology"/>
<protein>
    <recommendedName>
        <fullName evidence="17">Nuclear pore complex protein Nup153</fullName>
    </recommendedName>
    <alternativeName>
        <fullName evidence="19">153 kDa nucleoporin</fullName>
    </alternativeName>
    <alternativeName>
        <fullName evidence="18">Nucleoporin Nup153</fullName>
    </alternativeName>
</protein>
<keyword evidence="5" id="KW-0479">Metal-binding</keyword>
<keyword evidence="12" id="KW-0238">DNA-binding</keyword>
<dbReference type="GO" id="GO:0051028">
    <property type="term" value="P:mRNA transport"/>
    <property type="evidence" value="ECO:0007669"/>
    <property type="project" value="UniProtKB-KW"/>
</dbReference>
<keyword evidence="10" id="KW-0653">Protein transport</keyword>
<dbReference type="Gene3D" id="4.10.1060.10">
    <property type="entry name" value="Zinc finger, RanBP2-type"/>
    <property type="match status" value="1"/>
</dbReference>
<evidence type="ECO:0000256" key="3">
    <source>
        <dbReference type="ARBA" id="ARBA00004567"/>
    </source>
</evidence>
<keyword evidence="8" id="KW-0509">mRNA transport</keyword>
<keyword evidence="13" id="KW-0906">Nuclear pore complex</keyword>
<evidence type="ECO:0000256" key="2">
    <source>
        <dbReference type="ARBA" id="ARBA00004126"/>
    </source>
</evidence>
<evidence type="ECO:0000259" key="22">
    <source>
        <dbReference type="PROSITE" id="PS50199"/>
    </source>
</evidence>
<organism evidence="23">
    <name type="scientific">Cuerna arida</name>
    <dbReference type="NCBI Taxonomy" id="1464854"/>
    <lineage>
        <taxon>Eukaryota</taxon>
        <taxon>Metazoa</taxon>
        <taxon>Ecdysozoa</taxon>
        <taxon>Arthropoda</taxon>
        <taxon>Hexapoda</taxon>
        <taxon>Insecta</taxon>
        <taxon>Pterygota</taxon>
        <taxon>Neoptera</taxon>
        <taxon>Paraneoptera</taxon>
        <taxon>Hemiptera</taxon>
        <taxon>Auchenorrhyncha</taxon>
        <taxon>Membracoidea</taxon>
        <taxon>Cicadellidae</taxon>
        <taxon>Cicadellinae</taxon>
        <taxon>Proconiini</taxon>
        <taxon>Cuerna</taxon>
    </lineage>
</organism>
<evidence type="ECO:0000256" key="16">
    <source>
        <dbReference type="ARBA" id="ARBA00060842"/>
    </source>
</evidence>
<dbReference type="GO" id="GO:0017056">
    <property type="term" value="F:structural constituent of nuclear pore"/>
    <property type="evidence" value="ECO:0007669"/>
    <property type="project" value="TreeGrafter"/>
</dbReference>
<dbReference type="AlphaFoldDB" id="A0A1B6GK08"/>
<keyword evidence="15" id="KW-0539">Nucleus</keyword>
<feature type="non-terminal residue" evidence="23">
    <location>
        <position position="1"/>
    </location>
</feature>
<feature type="compositionally biased region" description="Basic and acidic residues" evidence="21">
    <location>
        <begin position="200"/>
        <end position="209"/>
    </location>
</feature>
<feature type="compositionally biased region" description="Polar residues" evidence="21">
    <location>
        <begin position="175"/>
        <end position="192"/>
    </location>
</feature>
<feature type="domain" description="RanBP2-type" evidence="22">
    <location>
        <begin position="33"/>
        <end position="62"/>
    </location>
</feature>
<evidence type="ECO:0000256" key="9">
    <source>
        <dbReference type="ARBA" id="ARBA00022833"/>
    </source>
</evidence>
<keyword evidence="14" id="KW-0472">Membrane</keyword>
<keyword evidence="7 20" id="KW-0863">Zinc-finger</keyword>
<feature type="region of interest" description="Disordered" evidence="21">
    <location>
        <begin position="652"/>
        <end position="681"/>
    </location>
</feature>
<comment type="cofactor">
    <cofactor evidence="1">
        <name>Zn(2+)</name>
        <dbReference type="ChEBI" id="CHEBI:29105"/>
    </cofactor>
</comment>
<evidence type="ECO:0000256" key="18">
    <source>
        <dbReference type="ARBA" id="ARBA00078197"/>
    </source>
</evidence>
<dbReference type="PANTHER" id="PTHR23193">
    <property type="entry name" value="NUCLEAR PORE COMPLEX PROTEIN NUP"/>
    <property type="match status" value="1"/>
</dbReference>
<keyword evidence="9" id="KW-0862">Zinc</keyword>